<evidence type="ECO:0008006" key="5">
    <source>
        <dbReference type="Google" id="ProtNLM"/>
    </source>
</evidence>
<feature type="chain" id="PRO_5045172184" description="Lipoprotein" evidence="2">
    <location>
        <begin position="21"/>
        <end position="291"/>
    </location>
</feature>
<accession>A0ABT6P2B0</accession>
<feature type="compositionally biased region" description="Pro residues" evidence="1">
    <location>
        <begin position="54"/>
        <end position="64"/>
    </location>
</feature>
<keyword evidence="4" id="KW-1185">Reference proteome</keyword>
<keyword evidence="2" id="KW-0732">Signal</keyword>
<comment type="caution">
    <text evidence="3">The sequence shown here is derived from an EMBL/GenBank/DDBJ whole genome shotgun (WGS) entry which is preliminary data.</text>
</comment>
<evidence type="ECO:0000256" key="2">
    <source>
        <dbReference type="SAM" id="SignalP"/>
    </source>
</evidence>
<proteinExistence type="predicted"/>
<dbReference type="EMBL" id="JARZHI010000046">
    <property type="protein sequence ID" value="MDI1434741.1"/>
    <property type="molecule type" value="Genomic_DNA"/>
</dbReference>
<feature type="signal peptide" evidence="2">
    <location>
        <begin position="1"/>
        <end position="20"/>
    </location>
</feature>
<evidence type="ECO:0000313" key="3">
    <source>
        <dbReference type="EMBL" id="MDI1434741.1"/>
    </source>
</evidence>
<protein>
    <recommendedName>
        <fullName evidence="5">Lipoprotein</fullName>
    </recommendedName>
</protein>
<feature type="region of interest" description="Disordered" evidence="1">
    <location>
        <begin position="49"/>
        <end position="69"/>
    </location>
</feature>
<dbReference type="Proteomes" id="UP001160301">
    <property type="component" value="Unassembled WGS sequence"/>
</dbReference>
<evidence type="ECO:0000256" key="1">
    <source>
        <dbReference type="SAM" id="MobiDB-lite"/>
    </source>
</evidence>
<gene>
    <name evidence="3" type="ORF">QHF89_34895</name>
</gene>
<sequence>MHPTSWSTFHGIVVSALLLAAAGCGGSTSDRTIASPSGDPTAVEIAAAAQPSKPAEPPPAPAPLPLEKGRCPAPHTCSFELEGLTSRLLGRKADDVESVSLAGQVAKVEDAIPVPMEALLPIIEGHLAEVADDRFSVDVPVEIRFRNGSRAQGTFPLGGMTLRLRVEEVLRGVAKGPVTLPGDTPPAAGKPRSMWVLGGTAAPRLRGAAETIRDVDWVLVADDVSSKARCPDGSTTSLSQLRARVYDRRSGIVLAERVFAAPDPGGCENRIGMRDAEPGARWAWDKLRLER</sequence>
<reference evidence="3 4" key="1">
    <citation type="submission" date="2023-04" db="EMBL/GenBank/DDBJ databases">
        <title>The genome sequence of Polyangium sorediatum DSM14670.</title>
        <authorList>
            <person name="Zhang X."/>
        </authorList>
    </citation>
    <scope>NUCLEOTIDE SEQUENCE [LARGE SCALE GENOMIC DNA]</scope>
    <source>
        <strain evidence="3 4">DSM 14670</strain>
    </source>
</reference>
<name>A0ABT6P2B0_9BACT</name>
<dbReference type="RefSeq" id="WP_136967437.1">
    <property type="nucleotide sequence ID" value="NZ_JARZHI010000046.1"/>
</dbReference>
<organism evidence="3 4">
    <name type="scientific">Polyangium sorediatum</name>
    <dbReference type="NCBI Taxonomy" id="889274"/>
    <lineage>
        <taxon>Bacteria</taxon>
        <taxon>Pseudomonadati</taxon>
        <taxon>Myxococcota</taxon>
        <taxon>Polyangia</taxon>
        <taxon>Polyangiales</taxon>
        <taxon>Polyangiaceae</taxon>
        <taxon>Polyangium</taxon>
    </lineage>
</organism>
<evidence type="ECO:0000313" key="4">
    <source>
        <dbReference type="Proteomes" id="UP001160301"/>
    </source>
</evidence>